<feature type="region of interest" description="Disordered" evidence="1">
    <location>
        <begin position="1"/>
        <end position="28"/>
    </location>
</feature>
<organism evidence="2 3">
    <name type="scientific">Quercus suber</name>
    <name type="common">Cork oak</name>
    <dbReference type="NCBI Taxonomy" id="58331"/>
    <lineage>
        <taxon>Eukaryota</taxon>
        <taxon>Viridiplantae</taxon>
        <taxon>Streptophyta</taxon>
        <taxon>Embryophyta</taxon>
        <taxon>Tracheophyta</taxon>
        <taxon>Spermatophyta</taxon>
        <taxon>Magnoliopsida</taxon>
        <taxon>eudicotyledons</taxon>
        <taxon>Gunneridae</taxon>
        <taxon>Pentapetalae</taxon>
        <taxon>rosids</taxon>
        <taxon>fabids</taxon>
        <taxon>Fagales</taxon>
        <taxon>Fagaceae</taxon>
        <taxon>Quercus</taxon>
    </lineage>
</organism>
<gene>
    <name evidence="2" type="primary">LSM7_2</name>
    <name evidence="2" type="ORF">CFP56_010417</name>
</gene>
<dbReference type="EMBL" id="PKMF04000017">
    <property type="protein sequence ID" value="KAK7858771.1"/>
    <property type="molecule type" value="Genomic_DNA"/>
</dbReference>
<dbReference type="Proteomes" id="UP000237347">
    <property type="component" value="Unassembled WGS sequence"/>
</dbReference>
<evidence type="ECO:0000256" key="1">
    <source>
        <dbReference type="SAM" id="MobiDB-lite"/>
    </source>
</evidence>
<accession>A0AAW0M7D0</accession>
<comment type="caution">
    <text evidence="2">The sequence shown here is derived from an EMBL/GenBank/DDBJ whole genome shotgun (WGS) entry which is preliminary data.</text>
</comment>
<keyword evidence="3" id="KW-1185">Reference proteome</keyword>
<dbReference type="AlphaFoldDB" id="A0AAW0M7D0"/>
<feature type="non-terminal residue" evidence="2">
    <location>
        <position position="108"/>
    </location>
</feature>
<evidence type="ECO:0000313" key="2">
    <source>
        <dbReference type="EMBL" id="KAK7858771.1"/>
    </source>
</evidence>
<reference evidence="2 3" key="1">
    <citation type="journal article" date="2018" name="Sci. Data">
        <title>The draft genome sequence of cork oak.</title>
        <authorList>
            <person name="Ramos A.M."/>
            <person name="Usie A."/>
            <person name="Barbosa P."/>
            <person name="Barros P.M."/>
            <person name="Capote T."/>
            <person name="Chaves I."/>
            <person name="Simoes F."/>
            <person name="Abreu I."/>
            <person name="Carrasquinho I."/>
            <person name="Faro C."/>
            <person name="Guimaraes J.B."/>
            <person name="Mendonca D."/>
            <person name="Nobrega F."/>
            <person name="Rodrigues L."/>
            <person name="Saibo N.J.M."/>
            <person name="Varela M.C."/>
            <person name="Egas C."/>
            <person name="Matos J."/>
            <person name="Miguel C.M."/>
            <person name="Oliveira M.M."/>
            <person name="Ricardo C.P."/>
            <person name="Goncalves S."/>
        </authorList>
    </citation>
    <scope>NUCLEOTIDE SEQUENCE [LARGE SCALE GENOMIC DNA]</scope>
    <source>
        <strain evidence="3">cv. HL8</strain>
    </source>
</reference>
<sequence>MRVVPRSRCETRVRVPRSPTAPESSAADPLVARLPERSELLKTPFMILCGPIILQANEHRSVMFMYKKLLIDVCRGTAVMLVSPTDGNDDEIANPFTQADGLQLMTSI</sequence>
<name>A0AAW0M7D0_QUESU</name>
<protein>
    <submittedName>
        <fullName evidence="2">Sm-like protein lsm7</fullName>
    </submittedName>
</protein>
<proteinExistence type="predicted"/>
<evidence type="ECO:0000313" key="3">
    <source>
        <dbReference type="Proteomes" id="UP000237347"/>
    </source>
</evidence>